<sequence length="75" mass="7941">MSKSGDQRTPRDYHHGRSPAAWAGTIPVTIAFLIGSIAFLLPGGVNWLLVGISAVIVVLSLIAAIVLRELGYGQK</sequence>
<dbReference type="AlphaFoldDB" id="A0A255EJM1"/>
<protein>
    <submittedName>
        <fullName evidence="3">Uncharacterized protein</fullName>
    </submittedName>
</protein>
<dbReference type="EMBL" id="NMVI01000018">
    <property type="protein sequence ID" value="OYN86691.1"/>
    <property type="molecule type" value="Genomic_DNA"/>
</dbReference>
<feature type="transmembrane region" description="Helical" evidence="1">
    <location>
        <begin position="20"/>
        <end position="41"/>
    </location>
</feature>
<dbReference type="OrthoDB" id="3872677at2"/>
<reference evidence="4 5" key="1">
    <citation type="submission" date="2017-07" db="EMBL/GenBank/DDBJ databases">
        <title>Draft whole genome sequences of clinical Proprionibacteriaceae strains.</title>
        <authorList>
            <person name="Bernier A.-M."/>
            <person name="Bernard K."/>
            <person name="Domingo M.-C."/>
        </authorList>
    </citation>
    <scope>NUCLEOTIDE SEQUENCE [LARGE SCALE GENOMIC DNA]</scope>
    <source>
        <strain evidence="3 4">NML 150081</strain>
        <strain evidence="2 5">NML 160184</strain>
    </source>
</reference>
<evidence type="ECO:0000256" key="1">
    <source>
        <dbReference type="SAM" id="Phobius"/>
    </source>
</evidence>
<evidence type="ECO:0000313" key="3">
    <source>
        <dbReference type="EMBL" id="OYN91430.1"/>
    </source>
</evidence>
<keyword evidence="1" id="KW-0472">Membrane</keyword>
<evidence type="ECO:0000313" key="5">
    <source>
        <dbReference type="Proteomes" id="UP000216533"/>
    </source>
</evidence>
<dbReference type="NCBIfam" id="NF041681">
    <property type="entry name" value="HGxxPAAW"/>
    <property type="match status" value="1"/>
</dbReference>
<dbReference type="EMBL" id="NMVJ01000006">
    <property type="protein sequence ID" value="OYN91430.1"/>
    <property type="molecule type" value="Genomic_DNA"/>
</dbReference>
<keyword evidence="1" id="KW-1133">Transmembrane helix</keyword>
<accession>A0A255EJM1</accession>
<keyword evidence="1" id="KW-0812">Transmembrane</keyword>
<dbReference type="Proteomes" id="UP000216533">
    <property type="component" value="Unassembled WGS sequence"/>
</dbReference>
<dbReference type="InterPro" id="IPR046550">
    <property type="entry name" value="DUF6704"/>
</dbReference>
<gene>
    <name evidence="3" type="ORF">CGZ91_05850</name>
    <name evidence="2" type="ORF">CGZ92_09545</name>
</gene>
<comment type="caution">
    <text evidence="3">The sequence shown here is derived from an EMBL/GenBank/DDBJ whole genome shotgun (WGS) entry which is preliminary data.</text>
</comment>
<dbReference type="Proteomes" id="UP000216300">
    <property type="component" value="Unassembled WGS sequence"/>
</dbReference>
<name>A0A255EJM1_9ACTN</name>
<organism evidence="3 4">
    <name type="scientific">Parenemella sanctibonifatiensis</name>
    <dbReference type="NCBI Taxonomy" id="2016505"/>
    <lineage>
        <taxon>Bacteria</taxon>
        <taxon>Bacillati</taxon>
        <taxon>Actinomycetota</taxon>
        <taxon>Actinomycetes</taxon>
        <taxon>Propionibacteriales</taxon>
        <taxon>Propionibacteriaceae</taxon>
        <taxon>Parenemella</taxon>
    </lineage>
</organism>
<feature type="transmembrane region" description="Helical" evidence="1">
    <location>
        <begin position="47"/>
        <end position="67"/>
    </location>
</feature>
<accession>A0A255E6V9</accession>
<proteinExistence type="predicted"/>
<evidence type="ECO:0000313" key="2">
    <source>
        <dbReference type="EMBL" id="OYN86691.1"/>
    </source>
</evidence>
<evidence type="ECO:0000313" key="4">
    <source>
        <dbReference type="Proteomes" id="UP000216300"/>
    </source>
</evidence>
<keyword evidence="4" id="KW-1185">Reference proteome</keyword>
<dbReference type="Pfam" id="PF20447">
    <property type="entry name" value="DUF6704"/>
    <property type="match status" value="1"/>
</dbReference>